<sequence>MDGSGNGQALLKPVPAVTGAGPDPLAISQAAEAGFLPPAKRFTAPMPAKSLHCNATGVNFA</sequence>
<proteinExistence type="predicted"/>
<comment type="caution">
    <text evidence="2">The sequence shown here is derived from an EMBL/GenBank/DDBJ whole genome shotgun (WGS) entry which is preliminary data.</text>
</comment>
<evidence type="ECO:0000313" key="2">
    <source>
        <dbReference type="EMBL" id="KRR29791.1"/>
    </source>
</evidence>
<gene>
    <name evidence="2" type="ORF">CQ13_15720</name>
</gene>
<name>A0A0R3NGY7_9BRAD</name>
<dbReference type="Proteomes" id="UP000052023">
    <property type="component" value="Unassembled WGS sequence"/>
</dbReference>
<accession>A0A0R3NGY7</accession>
<reference evidence="2 3" key="1">
    <citation type="submission" date="2014-03" db="EMBL/GenBank/DDBJ databases">
        <title>Bradyrhizobium valentinum sp. nov., isolated from effective nodules of Lupinus mariae-josephae, a lupine endemic of basic-lime soils in Eastern Spain.</title>
        <authorList>
            <person name="Duran D."/>
            <person name="Rey L."/>
            <person name="Navarro A."/>
            <person name="Busquets A."/>
            <person name="Imperial J."/>
            <person name="Ruiz-Argueso T."/>
        </authorList>
    </citation>
    <scope>NUCLEOTIDE SEQUENCE [LARGE SCALE GENOMIC DNA]</scope>
    <source>
        <strain evidence="2 3">Ro19</strain>
    </source>
</reference>
<organism evidence="2 3">
    <name type="scientific">Bradyrhizobium retamae</name>
    <dbReference type="NCBI Taxonomy" id="1300035"/>
    <lineage>
        <taxon>Bacteria</taxon>
        <taxon>Pseudomonadati</taxon>
        <taxon>Pseudomonadota</taxon>
        <taxon>Alphaproteobacteria</taxon>
        <taxon>Hyphomicrobiales</taxon>
        <taxon>Nitrobacteraceae</taxon>
        <taxon>Bradyrhizobium</taxon>
    </lineage>
</organism>
<feature type="region of interest" description="Disordered" evidence="1">
    <location>
        <begin position="1"/>
        <end position="23"/>
    </location>
</feature>
<dbReference type="AlphaFoldDB" id="A0A0R3NGY7"/>
<protein>
    <submittedName>
        <fullName evidence="2">Uncharacterized protein</fullName>
    </submittedName>
</protein>
<evidence type="ECO:0000256" key="1">
    <source>
        <dbReference type="SAM" id="MobiDB-lite"/>
    </source>
</evidence>
<dbReference type="EMBL" id="LLYA01000013">
    <property type="protein sequence ID" value="KRR29791.1"/>
    <property type="molecule type" value="Genomic_DNA"/>
</dbReference>
<evidence type="ECO:0000313" key="3">
    <source>
        <dbReference type="Proteomes" id="UP000052023"/>
    </source>
</evidence>
<keyword evidence="3" id="KW-1185">Reference proteome</keyword>